<dbReference type="Gene3D" id="1.10.287.130">
    <property type="match status" value="2"/>
</dbReference>
<dbReference type="EC" id="2.7.13.3" evidence="2"/>
<dbReference type="SUPFAM" id="SSF52172">
    <property type="entry name" value="CheY-like"/>
    <property type="match status" value="2"/>
</dbReference>
<gene>
    <name evidence="12" type="ORF">HK097_007640</name>
</gene>
<dbReference type="CDD" id="cd00082">
    <property type="entry name" value="HisKA"/>
    <property type="match status" value="2"/>
</dbReference>
<dbReference type="SUPFAM" id="SSF47384">
    <property type="entry name" value="Homodimeric domain of signal transducing histidine kinase"/>
    <property type="match status" value="2"/>
</dbReference>
<dbReference type="Proteomes" id="UP001212841">
    <property type="component" value="Unassembled WGS sequence"/>
</dbReference>
<evidence type="ECO:0000256" key="3">
    <source>
        <dbReference type="ARBA" id="ARBA00022553"/>
    </source>
</evidence>
<dbReference type="Pfam" id="PF08447">
    <property type="entry name" value="PAS_3"/>
    <property type="match status" value="1"/>
</dbReference>
<dbReference type="Gene3D" id="3.30.565.10">
    <property type="entry name" value="Histidine kinase-like ATPase, C-terminal domain"/>
    <property type="match status" value="2"/>
</dbReference>
<dbReference type="InterPro" id="IPR013655">
    <property type="entry name" value="PAS_fold_3"/>
</dbReference>
<dbReference type="CDD" id="cd17546">
    <property type="entry name" value="REC_hyHK_CKI1_RcsC-like"/>
    <property type="match status" value="1"/>
</dbReference>
<dbReference type="Pfam" id="PF00512">
    <property type="entry name" value="HisKA"/>
    <property type="match status" value="2"/>
</dbReference>
<dbReference type="SUPFAM" id="SSF55785">
    <property type="entry name" value="PYP-like sensor domain (PAS domain)"/>
    <property type="match status" value="1"/>
</dbReference>
<organism evidence="12 13">
    <name type="scientific">Rhizophlyctis rosea</name>
    <dbReference type="NCBI Taxonomy" id="64517"/>
    <lineage>
        <taxon>Eukaryota</taxon>
        <taxon>Fungi</taxon>
        <taxon>Fungi incertae sedis</taxon>
        <taxon>Chytridiomycota</taxon>
        <taxon>Chytridiomycota incertae sedis</taxon>
        <taxon>Chytridiomycetes</taxon>
        <taxon>Rhizophlyctidales</taxon>
        <taxon>Rhizophlyctidaceae</taxon>
        <taxon>Rhizophlyctis</taxon>
    </lineage>
</organism>
<dbReference type="PANTHER" id="PTHR43047">
    <property type="entry name" value="TWO-COMPONENT HISTIDINE PROTEIN KINASE"/>
    <property type="match status" value="1"/>
</dbReference>
<keyword evidence="4" id="KW-0808">Transferase</keyword>
<feature type="domain" description="Response regulatory" evidence="10">
    <location>
        <begin position="1345"/>
        <end position="1481"/>
    </location>
</feature>
<dbReference type="PRINTS" id="PR00344">
    <property type="entry name" value="BCTRLSENSOR"/>
</dbReference>
<dbReference type="CDD" id="cd17574">
    <property type="entry name" value="REC_OmpR"/>
    <property type="match status" value="1"/>
</dbReference>
<evidence type="ECO:0000256" key="1">
    <source>
        <dbReference type="ARBA" id="ARBA00000085"/>
    </source>
</evidence>
<dbReference type="CDD" id="cd00130">
    <property type="entry name" value="PAS"/>
    <property type="match status" value="1"/>
</dbReference>
<dbReference type="InterPro" id="IPR000014">
    <property type="entry name" value="PAS"/>
</dbReference>
<dbReference type="InterPro" id="IPR036097">
    <property type="entry name" value="HisK_dim/P_sf"/>
</dbReference>
<feature type="compositionally biased region" description="Basic and acidic residues" evidence="8">
    <location>
        <begin position="695"/>
        <end position="705"/>
    </location>
</feature>
<feature type="region of interest" description="Disordered" evidence="8">
    <location>
        <begin position="511"/>
        <end position="535"/>
    </location>
</feature>
<dbReference type="GO" id="GO:0009927">
    <property type="term" value="F:histidine phosphotransfer kinase activity"/>
    <property type="evidence" value="ECO:0007669"/>
    <property type="project" value="TreeGrafter"/>
</dbReference>
<dbReference type="PROSITE" id="PS50110">
    <property type="entry name" value="RESPONSE_REGULATORY"/>
    <property type="match status" value="2"/>
</dbReference>
<evidence type="ECO:0000256" key="8">
    <source>
        <dbReference type="SAM" id="MobiDB-lite"/>
    </source>
</evidence>
<keyword evidence="13" id="KW-1185">Reference proteome</keyword>
<dbReference type="CDD" id="cd16922">
    <property type="entry name" value="HATPase_EvgS-ArcB-TorS-like"/>
    <property type="match status" value="1"/>
</dbReference>
<comment type="catalytic activity">
    <reaction evidence="1">
        <text>ATP + protein L-histidine = ADP + protein N-phospho-L-histidine.</text>
        <dbReference type="EC" id="2.7.13.3"/>
    </reaction>
</comment>
<dbReference type="InterPro" id="IPR003594">
    <property type="entry name" value="HATPase_dom"/>
</dbReference>
<dbReference type="Pfam" id="PF02518">
    <property type="entry name" value="HATPase_c"/>
    <property type="match status" value="2"/>
</dbReference>
<comment type="caution">
    <text evidence="12">The sequence shown here is derived from an EMBL/GenBank/DDBJ whole genome shotgun (WGS) entry which is preliminary data.</text>
</comment>
<dbReference type="Gene3D" id="3.40.50.2300">
    <property type="match status" value="2"/>
</dbReference>
<proteinExistence type="predicted"/>
<dbReference type="PANTHER" id="PTHR43047:SF72">
    <property type="entry name" value="OSMOSENSING HISTIDINE PROTEIN KINASE SLN1"/>
    <property type="match status" value="1"/>
</dbReference>
<dbReference type="InterPro" id="IPR001789">
    <property type="entry name" value="Sig_transdc_resp-reg_receiver"/>
</dbReference>
<dbReference type="SMART" id="SM00086">
    <property type="entry name" value="PAC"/>
    <property type="match status" value="2"/>
</dbReference>
<dbReference type="GO" id="GO:0000155">
    <property type="term" value="F:phosphorelay sensor kinase activity"/>
    <property type="evidence" value="ECO:0007669"/>
    <property type="project" value="InterPro"/>
</dbReference>
<feature type="domain" description="Response regulatory" evidence="10">
    <location>
        <begin position="727"/>
        <end position="844"/>
    </location>
</feature>
<evidence type="ECO:0000313" key="13">
    <source>
        <dbReference type="Proteomes" id="UP001212841"/>
    </source>
</evidence>
<keyword evidence="7" id="KW-0175">Coiled coil</keyword>
<dbReference type="EMBL" id="JADGJD010000403">
    <property type="protein sequence ID" value="KAJ3051381.1"/>
    <property type="molecule type" value="Genomic_DNA"/>
</dbReference>
<dbReference type="NCBIfam" id="TIGR00229">
    <property type="entry name" value="sensory_box"/>
    <property type="match status" value="1"/>
</dbReference>
<evidence type="ECO:0000259" key="10">
    <source>
        <dbReference type="PROSITE" id="PS50110"/>
    </source>
</evidence>
<dbReference type="Pfam" id="PF00072">
    <property type="entry name" value="Response_reg"/>
    <property type="match status" value="2"/>
</dbReference>
<evidence type="ECO:0000259" key="11">
    <source>
        <dbReference type="PROSITE" id="PS50113"/>
    </source>
</evidence>
<name>A0AAD5SEG1_9FUNG</name>
<evidence type="ECO:0000259" key="9">
    <source>
        <dbReference type="PROSITE" id="PS50109"/>
    </source>
</evidence>
<feature type="domain" description="Histidine kinase" evidence="9">
    <location>
        <begin position="985"/>
        <end position="1271"/>
    </location>
</feature>
<dbReference type="SUPFAM" id="SSF55874">
    <property type="entry name" value="ATPase domain of HSP90 chaperone/DNA topoisomerase II/histidine kinase"/>
    <property type="match status" value="2"/>
</dbReference>
<feature type="modified residue" description="4-aspartylphosphate" evidence="6">
    <location>
        <position position="775"/>
    </location>
</feature>
<dbReference type="Gene3D" id="3.30.450.20">
    <property type="entry name" value="PAS domain"/>
    <property type="match status" value="2"/>
</dbReference>
<feature type="compositionally biased region" description="Basic and acidic residues" evidence="8">
    <location>
        <begin position="524"/>
        <end position="535"/>
    </location>
</feature>
<evidence type="ECO:0000256" key="5">
    <source>
        <dbReference type="ARBA" id="ARBA00022777"/>
    </source>
</evidence>
<evidence type="ECO:0000313" key="12">
    <source>
        <dbReference type="EMBL" id="KAJ3051381.1"/>
    </source>
</evidence>
<keyword evidence="5" id="KW-0418">Kinase</keyword>
<feature type="region of interest" description="Disordered" evidence="8">
    <location>
        <begin position="678"/>
        <end position="705"/>
    </location>
</feature>
<accession>A0AAD5SEG1</accession>
<dbReference type="SMART" id="SM00387">
    <property type="entry name" value="HATPase_c"/>
    <property type="match status" value="2"/>
</dbReference>
<feature type="domain" description="Histidine kinase" evidence="9">
    <location>
        <begin position="367"/>
        <end position="640"/>
    </location>
</feature>
<dbReference type="SMART" id="SM00388">
    <property type="entry name" value="HisKA"/>
    <property type="match status" value="2"/>
</dbReference>
<evidence type="ECO:0000256" key="2">
    <source>
        <dbReference type="ARBA" id="ARBA00012438"/>
    </source>
</evidence>
<dbReference type="InterPro" id="IPR011006">
    <property type="entry name" value="CheY-like_superfamily"/>
</dbReference>
<dbReference type="InterPro" id="IPR036890">
    <property type="entry name" value="HATPase_C_sf"/>
</dbReference>
<evidence type="ECO:0000256" key="6">
    <source>
        <dbReference type="PROSITE-ProRule" id="PRU00169"/>
    </source>
</evidence>
<keyword evidence="3 6" id="KW-0597">Phosphoprotein</keyword>
<dbReference type="PROSITE" id="PS50113">
    <property type="entry name" value="PAC"/>
    <property type="match status" value="1"/>
</dbReference>
<dbReference type="InterPro" id="IPR005467">
    <property type="entry name" value="His_kinase_dom"/>
</dbReference>
<sequence length="1488" mass="164955">MDGAKKDIFVNLLDGGEMGKRLREFDWAKTSVGARSQWPPTLTAAVNIVLTTRFPIIIFWGDDRLVFYNDPYIQVLGPKHPCLGQAGTQVWGDIWSDINADVDISFGGDTVWRDDRQLPMMRLGYLEETYFTFSMSPILADDNRIGGIMIPSFGEKAIWSLTAPRFHRILMIQQCLSEVGSKAGKAASIAEACKLVVDALETDAADTPFALIYLCEGEGKGKQAILQATAGIPQSHPLAVPEVRLLPASAPSPSIFPIKEVLATSAPYYTYIAESDGETLPCGPLGSPYPTEVSTLPILDARLNPVGVLIMGVNPRRRLDDDYKAWQTLVSRTVSGNISSARVLEQERKRRREIEEIEKMRRQFFEGVSHEFRTPLTLILGPIEEALKQAELPSELRGELNVAHRNSLRLLKMVTTLLDFSRIEAGRLQAHYRYTHLPSLFRDLCGVFRSAIQRASLDFNVDLPMSLHGKYWVDVDLVEKIVYNLLSNALKCTMTGGITVRMWELGWEGSVNGSPTHEQEDVETDRSSTDGEGHELGDGIVIEVRDTGVGISKKDLPRVFERFYRADAVAIEDGDSDGEQSPTSKAADRVKRLERRSNEGTGIGLALTLELVRMHGGRVWVAWSEVGKGSAFRVWLPAGKDHLDPRKVQDEVGLAGVGIARGVSEQYIQEAMGWIGADSDVDDTKHTGQEGSPKGGERDGVKESRIPLPVTWRDTGASADGGISRPYILVCDDNHDMANYLKNLLSPLGPVHVVHNGHAGLLKAKAQPPGLILSDVMMPLMDGFTLVHHIRTDESEALRLVPIILLSARAGEEARVEGVERGADDYLAKPFSARELVARVRTHLELGRLRRELVQLAKLSPVGVVRTDPKGKVIYRSQRMVALSGATGDNLEENIHPEDLPSITKIWQKCLVNKTMCRMEFRFVHPPNGEIVWVLAQWEPEVDEQGAVQSFVGAVTDITERVENQKKQLQEAEDNRKAQEMFIDMICHEIRNPLNAIYNNTDLLRSGLEKRTAIALKLKTLYETQSESVLNLENIKVAFEQLAFDKECLDAIESCAAHQKVITDDVLHLSRLRHGKVVMRRQERRRFSVKNVLESVRKMFSAEVDRLGLHLAVRWISEIEGSEQTQDCVVWGDPDRLGQVLINLISNAIKFTQHSVQRRIDLEMWGKPVEGQILTNPIQDAVMNAENQDMVDDIVLYATVSDTGIGMTPEAQVKLFQRFSQATLRTYREYGGSGLGLHISKQMVQVMGGDITVESELGKGTKFSFWVRVGRDKGGGDGETQGTADAVGVAVRPINTNVCRDDLPDIEKGTAESPPLERVDTKFGNAIEVLPGTAEITSAAVDAIRVLVVEDNLINQRVLTRQLQMAGFLTNIANNGAEAVKIVEDDSSIDVVLMDVEMPVMDGIEATVRLREREVSDSAGQDVQIDSASSDDGKSLRLPIIGLSGNARSEHRDRAIEAGMDDYVVKPYQKAELFALIRKFAATRRTQI</sequence>
<dbReference type="InterPro" id="IPR001610">
    <property type="entry name" value="PAC"/>
</dbReference>
<dbReference type="InterPro" id="IPR003661">
    <property type="entry name" value="HisK_dim/P_dom"/>
</dbReference>
<dbReference type="InterPro" id="IPR004358">
    <property type="entry name" value="Sig_transdc_His_kin-like_C"/>
</dbReference>
<dbReference type="InterPro" id="IPR000700">
    <property type="entry name" value="PAS-assoc_C"/>
</dbReference>
<feature type="coiled-coil region" evidence="7">
    <location>
        <begin position="955"/>
        <end position="982"/>
    </location>
</feature>
<reference evidence="12" key="1">
    <citation type="submission" date="2020-05" db="EMBL/GenBank/DDBJ databases">
        <title>Phylogenomic resolution of chytrid fungi.</title>
        <authorList>
            <person name="Stajich J.E."/>
            <person name="Amses K."/>
            <person name="Simmons R."/>
            <person name="Seto K."/>
            <person name="Myers J."/>
            <person name="Bonds A."/>
            <person name="Quandt C.A."/>
            <person name="Barry K."/>
            <person name="Liu P."/>
            <person name="Grigoriev I."/>
            <person name="Longcore J.E."/>
            <person name="James T.Y."/>
        </authorList>
    </citation>
    <scope>NUCLEOTIDE SEQUENCE</scope>
    <source>
        <strain evidence="12">JEL0318</strain>
    </source>
</reference>
<feature type="modified residue" description="4-aspartylphosphate" evidence="6">
    <location>
        <position position="1395"/>
    </location>
</feature>
<dbReference type="GO" id="GO:0005886">
    <property type="term" value="C:plasma membrane"/>
    <property type="evidence" value="ECO:0007669"/>
    <property type="project" value="TreeGrafter"/>
</dbReference>
<feature type="domain" description="PAC" evidence="11">
    <location>
        <begin position="917"/>
        <end position="970"/>
    </location>
</feature>
<dbReference type="InterPro" id="IPR035965">
    <property type="entry name" value="PAS-like_dom_sf"/>
</dbReference>
<evidence type="ECO:0000256" key="4">
    <source>
        <dbReference type="ARBA" id="ARBA00022679"/>
    </source>
</evidence>
<dbReference type="SMART" id="SM00448">
    <property type="entry name" value="REC"/>
    <property type="match status" value="2"/>
</dbReference>
<protein>
    <recommendedName>
        <fullName evidence="2">histidine kinase</fullName>
        <ecNumber evidence="2">2.7.13.3</ecNumber>
    </recommendedName>
</protein>
<evidence type="ECO:0000256" key="7">
    <source>
        <dbReference type="SAM" id="Coils"/>
    </source>
</evidence>
<dbReference type="PROSITE" id="PS50109">
    <property type="entry name" value="HIS_KIN"/>
    <property type="match status" value="2"/>
</dbReference>